<accession>A0A8H7EZU7</accession>
<name>A0A8H7EZU7_AGABI</name>
<dbReference type="Proteomes" id="UP000629468">
    <property type="component" value="Unassembled WGS sequence"/>
</dbReference>
<comment type="caution">
    <text evidence="2">The sequence shown here is derived from an EMBL/GenBank/DDBJ whole genome shotgun (WGS) entry which is preliminary data.</text>
</comment>
<gene>
    <name evidence="2" type="ORF">Agabi119p4_7788</name>
</gene>
<proteinExistence type="predicted"/>
<dbReference type="AlphaFoldDB" id="A0A8H7EZU7"/>
<dbReference type="Gene3D" id="3.90.1200.10">
    <property type="match status" value="1"/>
</dbReference>
<dbReference type="PANTHER" id="PTHR21310:SF13">
    <property type="entry name" value="AMINOGLYCOSIDE PHOSPHOTRANSFERASE DOMAIN-CONTAINING PROTEIN"/>
    <property type="match status" value="1"/>
</dbReference>
<organism evidence="2 3">
    <name type="scientific">Agaricus bisporus var. burnettii</name>
    <dbReference type="NCBI Taxonomy" id="192524"/>
    <lineage>
        <taxon>Eukaryota</taxon>
        <taxon>Fungi</taxon>
        <taxon>Dikarya</taxon>
        <taxon>Basidiomycota</taxon>
        <taxon>Agaricomycotina</taxon>
        <taxon>Agaricomycetes</taxon>
        <taxon>Agaricomycetidae</taxon>
        <taxon>Agaricales</taxon>
        <taxon>Agaricineae</taxon>
        <taxon>Agaricaceae</taxon>
        <taxon>Agaricus</taxon>
    </lineage>
</organism>
<dbReference type="EMBL" id="JABXXO010000010">
    <property type="protein sequence ID" value="KAF7768545.1"/>
    <property type="molecule type" value="Genomic_DNA"/>
</dbReference>
<feature type="domain" description="Aminoglycoside phosphotransferase" evidence="1">
    <location>
        <begin position="79"/>
        <end position="308"/>
    </location>
</feature>
<evidence type="ECO:0000259" key="1">
    <source>
        <dbReference type="Pfam" id="PF01636"/>
    </source>
</evidence>
<protein>
    <recommendedName>
        <fullName evidence="1">Aminoglycoside phosphotransferase domain-containing protein</fullName>
    </recommendedName>
</protein>
<reference evidence="2 3" key="1">
    <citation type="journal article" name="Sci. Rep.">
        <title>Telomere-to-telomere assembled and centromere annotated genomes of the two main subspecies of the button mushroom Agaricus bisporus reveal especially polymorphic chromosome ends.</title>
        <authorList>
            <person name="Sonnenberg A.S.M."/>
            <person name="Sedaghat-Telgerd N."/>
            <person name="Lavrijssen B."/>
            <person name="Ohm R.A."/>
            <person name="Hendrickx P.M."/>
            <person name="Scholtmeijer K."/>
            <person name="Baars J.J.P."/>
            <person name="van Peer A."/>
        </authorList>
    </citation>
    <scope>NUCLEOTIDE SEQUENCE [LARGE SCALE GENOMIC DNA]</scope>
    <source>
        <strain evidence="2 3">H119_p4</strain>
    </source>
</reference>
<dbReference type="InterPro" id="IPR051678">
    <property type="entry name" value="AGP_Transferase"/>
</dbReference>
<dbReference type="Pfam" id="PF01636">
    <property type="entry name" value="APH"/>
    <property type="match status" value="1"/>
</dbReference>
<dbReference type="InterPro" id="IPR002575">
    <property type="entry name" value="Aminoglycoside_PTrfase"/>
</dbReference>
<evidence type="ECO:0000313" key="3">
    <source>
        <dbReference type="Proteomes" id="UP000629468"/>
    </source>
</evidence>
<dbReference type="SUPFAM" id="SSF56112">
    <property type="entry name" value="Protein kinase-like (PK-like)"/>
    <property type="match status" value="1"/>
</dbReference>
<dbReference type="InterPro" id="IPR011009">
    <property type="entry name" value="Kinase-like_dom_sf"/>
</dbReference>
<sequence>MALDLPEQISQLRKKPWVNLQGLIDCSTIHVFGSASGQSCTSISLLGRGSYNIVYRLSFADGTQLAATVSNQDEEDFIPEAKRSEIETLNFVRESGLYPDIPIPKVHGWDITFNNPACAPYVVMDIVQGKNLPDVHDENGLRGLDTFTGAQQLLIVKTLAKLKASLSRPVPLDKIGSIVGGSEGGKNSVGPLMTLTQKCLGGPFKSADELWRSCLEQEMLHAVQEWCNLEEDQLSTSLSEPKCTPQTFSELFQLLSSLIPQFKIPHAYNSLVLHHPDLALRNIFFDEESLSSDQPKITGVIDWGGAQILPLMLTAQYPDDLMTSADDPFPRSDYPDENWFSVPADWTSVGNATQWPQAFRGSDEPVDYTPRVRTMVRRFYLRTHFSACYAEQLHLLHGDADLSRATLFLDAPYYLKFHETICGGWTSWVEHASWIRETYWRLRTVADQTTSKESLIIGPNVYRGNVEPAVRDLGILNEKLRSGDADDESD</sequence>
<evidence type="ECO:0000313" key="2">
    <source>
        <dbReference type="EMBL" id="KAF7768545.1"/>
    </source>
</evidence>
<dbReference type="PANTHER" id="PTHR21310">
    <property type="entry name" value="AMINOGLYCOSIDE PHOSPHOTRANSFERASE-RELATED-RELATED"/>
    <property type="match status" value="1"/>
</dbReference>